<dbReference type="InterPro" id="IPR027643">
    <property type="entry name" value="Formin-like_plant"/>
</dbReference>
<proteinExistence type="inferred from homology"/>
<dbReference type="GO" id="GO:0051015">
    <property type="term" value="F:actin filament binding"/>
    <property type="evidence" value="ECO:0007669"/>
    <property type="project" value="InterPro"/>
</dbReference>
<dbReference type="InterPro" id="IPR015425">
    <property type="entry name" value="FH2_Formin"/>
</dbReference>
<evidence type="ECO:0000313" key="3">
    <source>
        <dbReference type="EMBL" id="KAG6435882.1"/>
    </source>
</evidence>
<gene>
    <name evidence="3" type="ORF">SASPL_100763</name>
</gene>
<keyword evidence="4" id="KW-1185">Reference proteome</keyword>
<dbReference type="Proteomes" id="UP000298416">
    <property type="component" value="Unassembled WGS sequence"/>
</dbReference>
<dbReference type="AlphaFoldDB" id="A0A8X9AB94"/>
<evidence type="ECO:0000259" key="2">
    <source>
        <dbReference type="PROSITE" id="PS51444"/>
    </source>
</evidence>
<dbReference type="PROSITE" id="PS51444">
    <property type="entry name" value="FH2"/>
    <property type="match status" value="1"/>
</dbReference>
<name>A0A8X9AB94_SALSN</name>
<dbReference type="Gene3D" id="1.20.58.2220">
    <property type="entry name" value="Formin, FH2 domain"/>
    <property type="match status" value="1"/>
</dbReference>
<sequence length="138" mass="15705">MLFRESYEPEILHLKESLQTCELGYNELRSGGVFFKFLEAILKAGNRLNADTNWGNAQGFNITSLRRLSDVKSVDVKTTLLHFVVEQVAKSEGKRKKQRWRRERERLMLGLPVMEAVGWLNCIEGGGGWLHIIEGGSV</sequence>
<accession>A0A8X9AB94</accession>
<reference evidence="3" key="2">
    <citation type="submission" date="2020-08" db="EMBL/GenBank/DDBJ databases">
        <title>Plant Genome Project.</title>
        <authorList>
            <person name="Zhang R.-G."/>
        </authorList>
    </citation>
    <scope>NUCLEOTIDE SEQUENCE</scope>
    <source>
        <strain evidence="3">Huo1</strain>
        <tissue evidence="3">Leaf</tissue>
    </source>
</reference>
<dbReference type="PANTHER" id="PTHR23213">
    <property type="entry name" value="FORMIN-RELATED"/>
    <property type="match status" value="1"/>
</dbReference>
<comment type="caution">
    <text evidence="3">The sequence shown here is derived from an EMBL/GenBank/DDBJ whole genome shotgun (WGS) entry which is preliminary data.</text>
</comment>
<feature type="domain" description="FH2" evidence="2">
    <location>
        <begin position="1"/>
        <end position="138"/>
    </location>
</feature>
<organism evidence="3">
    <name type="scientific">Salvia splendens</name>
    <name type="common">Scarlet sage</name>
    <dbReference type="NCBI Taxonomy" id="180675"/>
    <lineage>
        <taxon>Eukaryota</taxon>
        <taxon>Viridiplantae</taxon>
        <taxon>Streptophyta</taxon>
        <taxon>Embryophyta</taxon>
        <taxon>Tracheophyta</taxon>
        <taxon>Spermatophyta</taxon>
        <taxon>Magnoliopsida</taxon>
        <taxon>eudicotyledons</taxon>
        <taxon>Gunneridae</taxon>
        <taxon>Pentapetalae</taxon>
        <taxon>asterids</taxon>
        <taxon>lamiids</taxon>
        <taxon>Lamiales</taxon>
        <taxon>Lamiaceae</taxon>
        <taxon>Nepetoideae</taxon>
        <taxon>Mentheae</taxon>
        <taxon>Salviinae</taxon>
        <taxon>Salvia</taxon>
        <taxon>Salvia subgen. Calosphace</taxon>
        <taxon>core Calosphace</taxon>
    </lineage>
</organism>
<dbReference type="SUPFAM" id="SSF101447">
    <property type="entry name" value="Formin homology 2 domain (FH2 domain)"/>
    <property type="match status" value="1"/>
</dbReference>
<dbReference type="Pfam" id="PF02181">
    <property type="entry name" value="FH2"/>
    <property type="match status" value="1"/>
</dbReference>
<evidence type="ECO:0000256" key="1">
    <source>
        <dbReference type="ARBA" id="ARBA00025793"/>
    </source>
</evidence>
<dbReference type="EMBL" id="PNBA02000001">
    <property type="protein sequence ID" value="KAG6435882.1"/>
    <property type="molecule type" value="Genomic_DNA"/>
</dbReference>
<dbReference type="GO" id="GO:0045010">
    <property type="term" value="P:actin nucleation"/>
    <property type="evidence" value="ECO:0007669"/>
    <property type="project" value="InterPro"/>
</dbReference>
<protein>
    <recommendedName>
        <fullName evidence="2">FH2 domain-containing protein</fullName>
    </recommendedName>
</protein>
<reference evidence="3" key="1">
    <citation type="submission" date="2018-01" db="EMBL/GenBank/DDBJ databases">
        <authorList>
            <person name="Mao J.F."/>
        </authorList>
    </citation>
    <scope>NUCLEOTIDE SEQUENCE</scope>
    <source>
        <strain evidence="3">Huo1</strain>
        <tissue evidence="3">Leaf</tissue>
    </source>
</reference>
<dbReference type="PANTHER" id="PTHR23213:SF273">
    <property type="entry name" value="FORMIN-LIKE PROTEIN"/>
    <property type="match status" value="1"/>
</dbReference>
<evidence type="ECO:0000313" key="4">
    <source>
        <dbReference type="Proteomes" id="UP000298416"/>
    </source>
</evidence>
<comment type="similarity">
    <text evidence="1">Belongs to the formin-like family. Class-I subfamily.</text>
</comment>
<dbReference type="InterPro" id="IPR042201">
    <property type="entry name" value="FH2_Formin_sf"/>
</dbReference>